<name>A0A0A2MLA5_9FLAO</name>
<feature type="transmembrane region" description="Helical" evidence="1">
    <location>
        <begin position="53"/>
        <end position="71"/>
    </location>
</feature>
<feature type="transmembrane region" description="Helical" evidence="1">
    <location>
        <begin position="368"/>
        <end position="389"/>
    </location>
</feature>
<dbReference type="STRING" id="1121899.GCA_000430025_02139"/>
<evidence type="ECO:0008006" key="4">
    <source>
        <dbReference type="Google" id="ProtNLM"/>
    </source>
</evidence>
<evidence type="ECO:0000256" key="1">
    <source>
        <dbReference type="SAM" id="Phobius"/>
    </source>
</evidence>
<dbReference type="RefSeq" id="WP_026980565.1">
    <property type="nucleotide sequence ID" value="NZ_AUCZ01000010.1"/>
</dbReference>
<accession>A0A0A2MLA5</accession>
<dbReference type="Proteomes" id="UP000030121">
    <property type="component" value="Unassembled WGS sequence"/>
</dbReference>
<protein>
    <recommendedName>
        <fullName evidence="4">O-antigen polymerase</fullName>
    </recommendedName>
</protein>
<feature type="transmembrane region" description="Helical" evidence="1">
    <location>
        <begin position="12"/>
        <end position="41"/>
    </location>
</feature>
<keyword evidence="1" id="KW-0472">Membrane</keyword>
<dbReference type="EMBL" id="JRLW01000012">
    <property type="protein sequence ID" value="KGO89075.1"/>
    <property type="molecule type" value="Genomic_DNA"/>
</dbReference>
<proteinExistence type="predicted"/>
<organism evidence="2 3">
    <name type="scientific">Flavobacterium suncheonense GH29-5 = DSM 17707</name>
    <dbReference type="NCBI Taxonomy" id="1121899"/>
    <lineage>
        <taxon>Bacteria</taxon>
        <taxon>Pseudomonadati</taxon>
        <taxon>Bacteroidota</taxon>
        <taxon>Flavobacteriia</taxon>
        <taxon>Flavobacteriales</taxon>
        <taxon>Flavobacteriaceae</taxon>
        <taxon>Flavobacterium</taxon>
    </lineage>
</organism>
<evidence type="ECO:0000313" key="3">
    <source>
        <dbReference type="Proteomes" id="UP000030121"/>
    </source>
</evidence>
<feature type="transmembrane region" description="Helical" evidence="1">
    <location>
        <begin position="174"/>
        <end position="202"/>
    </location>
</feature>
<feature type="transmembrane region" description="Helical" evidence="1">
    <location>
        <begin position="110"/>
        <end position="131"/>
    </location>
</feature>
<keyword evidence="1" id="KW-1133">Transmembrane helix</keyword>
<sequence length="411" mass="48217">MKITLNKEFYNQVLFIICVVIPFFNNYELSFVVWSLATFVTLRKNYYKPFVKYLAGFLLIFMLSIIVGFFYEHEVYFVIRDITYMLKPILGLIIGYQLFSDKIEKPFRFLVYAGVAIASYHLLLVGYGIVIEGARNVRDIRFHAGYFNDFEVYIFVILLFWKQFDLGFTHKQRIIFLTILGLSSFFYLARTNFIQFVILVMAVKGLLILTKRSLIVIVSSLVFIGISYALIYSYNPKRNGKGIDEFLYKIKVAPIEAFSTRVNKDNWKEFNDNYRSYENIRTVEQLTLNKTYIFGEGVGAQVDLKKEIYLGDMLLRKISILHNGYMTVFLKTGIVGVIIYLYTIFFFFKRDEKKIPSNLMLTNINYLFVGTGVFLIFSNWVFMGFYNLVDTKSLFIGFLFAYKNRLLKNNV</sequence>
<dbReference type="OrthoDB" id="787277at2"/>
<dbReference type="AlphaFoldDB" id="A0A0A2MLA5"/>
<reference evidence="2 3" key="1">
    <citation type="submission" date="2013-09" db="EMBL/GenBank/DDBJ databases">
        <authorList>
            <person name="Zeng Z."/>
            <person name="Chen C."/>
        </authorList>
    </citation>
    <scope>NUCLEOTIDE SEQUENCE [LARGE SCALE GENOMIC DNA]</scope>
    <source>
        <strain evidence="2 3">GH29-5</strain>
    </source>
</reference>
<evidence type="ECO:0000313" key="2">
    <source>
        <dbReference type="EMBL" id="KGO89075.1"/>
    </source>
</evidence>
<feature type="transmembrane region" description="Helical" evidence="1">
    <location>
        <begin position="143"/>
        <end position="162"/>
    </location>
</feature>
<feature type="transmembrane region" description="Helical" evidence="1">
    <location>
        <begin position="325"/>
        <end position="348"/>
    </location>
</feature>
<gene>
    <name evidence="2" type="ORF">Q764_09810</name>
</gene>
<dbReference type="eggNOG" id="ENOG503368E">
    <property type="taxonomic scope" value="Bacteria"/>
</dbReference>
<keyword evidence="1" id="KW-0812">Transmembrane</keyword>
<feature type="transmembrane region" description="Helical" evidence="1">
    <location>
        <begin position="77"/>
        <end position="98"/>
    </location>
</feature>
<feature type="transmembrane region" description="Helical" evidence="1">
    <location>
        <begin position="214"/>
        <end position="234"/>
    </location>
</feature>
<keyword evidence="3" id="KW-1185">Reference proteome</keyword>
<comment type="caution">
    <text evidence="2">The sequence shown here is derived from an EMBL/GenBank/DDBJ whole genome shotgun (WGS) entry which is preliminary data.</text>
</comment>